<feature type="region of interest" description="Disordered" evidence="1">
    <location>
        <begin position="1"/>
        <end position="69"/>
    </location>
</feature>
<feature type="compositionally biased region" description="Low complexity" evidence="1">
    <location>
        <begin position="10"/>
        <end position="45"/>
    </location>
</feature>
<dbReference type="EMBL" id="JACIBS010000002">
    <property type="protein sequence ID" value="MBB3664989.1"/>
    <property type="molecule type" value="Genomic_DNA"/>
</dbReference>
<organism evidence="2 3">
    <name type="scientific">Prauserella sediminis</name>
    <dbReference type="NCBI Taxonomy" id="577680"/>
    <lineage>
        <taxon>Bacteria</taxon>
        <taxon>Bacillati</taxon>
        <taxon>Actinomycetota</taxon>
        <taxon>Actinomycetes</taxon>
        <taxon>Pseudonocardiales</taxon>
        <taxon>Pseudonocardiaceae</taxon>
        <taxon>Prauserella</taxon>
        <taxon>Prauserella salsuginis group</taxon>
    </lineage>
</organism>
<dbReference type="AlphaFoldDB" id="A0A839XSM3"/>
<protein>
    <submittedName>
        <fullName evidence="2">Uncharacterized protein</fullName>
    </submittedName>
</protein>
<gene>
    <name evidence="2" type="ORF">FB384_003940</name>
</gene>
<reference evidence="2 3" key="1">
    <citation type="submission" date="2020-08" db="EMBL/GenBank/DDBJ databases">
        <title>Sequencing the genomes of 1000 actinobacteria strains.</title>
        <authorList>
            <person name="Klenk H.-P."/>
        </authorList>
    </citation>
    <scope>NUCLEOTIDE SEQUENCE [LARGE SCALE GENOMIC DNA]</scope>
    <source>
        <strain evidence="2 3">DSM 45267</strain>
    </source>
</reference>
<accession>A0A839XSM3</accession>
<proteinExistence type="predicted"/>
<feature type="compositionally biased region" description="Basic and acidic residues" evidence="1">
    <location>
        <begin position="59"/>
        <end position="69"/>
    </location>
</feature>
<evidence type="ECO:0000313" key="2">
    <source>
        <dbReference type="EMBL" id="MBB3664989.1"/>
    </source>
</evidence>
<comment type="caution">
    <text evidence="2">The sequence shown here is derived from an EMBL/GenBank/DDBJ whole genome shotgun (WGS) entry which is preliminary data.</text>
</comment>
<dbReference type="RefSeq" id="WP_323985317.1">
    <property type="nucleotide sequence ID" value="NZ_JACIBS010000002.1"/>
</dbReference>
<evidence type="ECO:0000256" key="1">
    <source>
        <dbReference type="SAM" id="MobiDB-lite"/>
    </source>
</evidence>
<evidence type="ECO:0000313" key="3">
    <source>
        <dbReference type="Proteomes" id="UP000564573"/>
    </source>
</evidence>
<keyword evidence="3" id="KW-1185">Reference proteome</keyword>
<dbReference type="Proteomes" id="UP000564573">
    <property type="component" value="Unassembled WGS sequence"/>
</dbReference>
<sequence>MTADTSSPHTAAADPGATPSGAASSGAASSGAASGTSSPGATSPDATPSGATPSGADAARAEAVRAQTRADREEFLTAGLVPVACHACATTVLVKKNSPEHTSIQWISDAATSCPVLAERVASGVPAARAGTCERLRESITTAERDGAFGYER</sequence>
<name>A0A839XSM3_9PSEU</name>